<organism evidence="5">
    <name type="scientific">uncultured Alphaproteobacteria bacterium</name>
    <dbReference type="NCBI Taxonomy" id="91750"/>
    <lineage>
        <taxon>Bacteria</taxon>
        <taxon>Pseudomonadati</taxon>
        <taxon>Pseudomonadota</taxon>
        <taxon>Alphaproteobacteria</taxon>
        <taxon>environmental samples</taxon>
    </lineage>
</organism>
<dbReference type="Pfam" id="PF08239">
    <property type="entry name" value="SH3_3"/>
    <property type="match status" value="1"/>
</dbReference>
<keyword evidence="3" id="KW-1133">Transmembrane helix</keyword>
<dbReference type="CDD" id="cd06257">
    <property type="entry name" value="DnaJ"/>
    <property type="match status" value="1"/>
</dbReference>
<evidence type="ECO:0000313" key="5">
    <source>
        <dbReference type="EMBL" id="SBW01536.1"/>
    </source>
</evidence>
<dbReference type="SUPFAM" id="SSF46565">
    <property type="entry name" value="Chaperone J-domain"/>
    <property type="match status" value="1"/>
</dbReference>
<feature type="transmembrane region" description="Helical" evidence="3">
    <location>
        <begin position="251"/>
        <end position="274"/>
    </location>
</feature>
<keyword evidence="5" id="KW-0346">Stress response</keyword>
<dbReference type="PROSITE" id="PS50076">
    <property type="entry name" value="DNAJ_2"/>
    <property type="match status" value="1"/>
</dbReference>
<protein>
    <submittedName>
        <fullName evidence="5">Heat shock protein DnaJ-like</fullName>
    </submittedName>
</protein>
<dbReference type="Gene3D" id="1.10.287.110">
    <property type="entry name" value="DnaJ domain"/>
    <property type="match status" value="1"/>
</dbReference>
<dbReference type="Gene3D" id="2.30.30.40">
    <property type="entry name" value="SH3 Domains"/>
    <property type="match status" value="1"/>
</dbReference>
<sequence length="367" mass="39428">MTFADPKGYYAVLGVSADADAEAIKIAFRARAKRLHPDANAAPEAEAQFRLLNEAYRVLRDPERRRRYHARPEKTASKPQYQPPPRPEPSPRAEPPKSGFSACRVCGTLSAQPRVVVFHAVEGRPFRPVRRTVAGVFCPRCAEGAAIEASLATWVKGMVAVPQGPFWSLAALWRNLRGGDRPVEANARMLLAQARAFLGKGDVDLARATIVQALPFAAATAYRHEAETLLAALGGPTKALKGRWPRFGRALWVQLLPFAAVAAIVAAAMAFSLMRAEAPPAAPPVPPPLPAKSLVALPEGPATPLPVMTAVRDRVPLRGGPSDASAVLTRLAKGARLTLTALVPGEDWVQVRLADGRLGFVRLSELK</sequence>
<proteinExistence type="predicted"/>
<dbReference type="PRINTS" id="PR00625">
    <property type="entry name" value="JDOMAIN"/>
</dbReference>
<dbReference type="AlphaFoldDB" id="A0A212JQ09"/>
<evidence type="ECO:0000256" key="1">
    <source>
        <dbReference type="ARBA" id="ARBA00023186"/>
    </source>
</evidence>
<feature type="region of interest" description="Disordered" evidence="2">
    <location>
        <begin position="62"/>
        <end position="99"/>
    </location>
</feature>
<dbReference type="Pfam" id="PF00226">
    <property type="entry name" value="DnaJ"/>
    <property type="match status" value="1"/>
</dbReference>
<dbReference type="InterPro" id="IPR001623">
    <property type="entry name" value="DnaJ_domain"/>
</dbReference>
<dbReference type="EMBL" id="FLUO01000001">
    <property type="protein sequence ID" value="SBW01536.1"/>
    <property type="molecule type" value="Genomic_DNA"/>
</dbReference>
<evidence type="ECO:0000256" key="2">
    <source>
        <dbReference type="SAM" id="MobiDB-lite"/>
    </source>
</evidence>
<reference evidence="5" key="1">
    <citation type="submission" date="2016-04" db="EMBL/GenBank/DDBJ databases">
        <authorList>
            <person name="Evans L.H."/>
            <person name="Alamgir A."/>
            <person name="Owens N."/>
            <person name="Weber N.D."/>
            <person name="Virtaneva K."/>
            <person name="Barbian K."/>
            <person name="Babar A."/>
            <person name="Rosenke K."/>
        </authorList>
    </citation>
    <scope>NUCLEOTIDE SEQUENCE</scope>
    <source>
        <strain evidence="5">86</strain>
    </source>
</reference>
<keyword evidence="3" id="KW-0472">Membrane</keyword>
<feature type="domain" description="J" evidence="4">
    <location>
        <begin position="8"/>
        <end position="72"/>
    </location>
</feature>
<evidence type="ECO:0000259" key="4">
    <source>
        <dbReference type="PROSITE" id="PS50076"/>
    </source>
</evidence>
<evidence type="ECO:0000256" key="3">
    <source>
        <dbReference type="SAM" id="Phobius"/>
    </source>
</evidence>
<dbReference type="SMART" id="SM00271">
    <property type="entry name" value="DnaJ"/>
    <property type="match status" value="1"/>
</dbReference>
<keyword evidence="3" id="KW-0812">Transmembrane</keyword>
<dbReference type="InterPro" id="IPR051948">
    <property type="entry name" value="Hsp70_co-chaperone_J-domain"/>
</dbReference>
<keyword evidence="1" id="KW-0143">Chaperone</keyword>
<dbReference type="InterPro" id="IPR036869">
    <property type="entry name" value="J_dom_sf"/>
</dbReference>
<dbReference type="PANTHER" id="PTHR44360">
    <property type="entry name" value="DNAJ HOMOLOG SUBFAMILY B MEMBER 9"/>
    <property type="match status" value="1"/>
</dbReference>
<dbReference type="GO" id="GO:0051087">
    <property type="term" value="F:protein-folding chaperone binding"/>
    <property type="evidence" value="ECO:0007669"/>
    <property type="project" value="TreeGrafter"/>
</dbReference>
<gene>
    <name evidence="5" type="ORF">KL86APRO_11450</name>
</gene>
<name>A0A212JQ09_9PROT</name>
<dbReference type="GO" id="GO:0036503">
    <property type="term" value="P:ERAD pathway"/>
    <property type="evidence" value="ECO:0007669"/>
    <property type="project" value="TreeGrafter"/>
</dbReference>
<feature type="compositionally biased region" description="Basic and acidic residues" evidence="2">
    <location>
        <begin position="62"/>
        <end position="76"/>
    </location>
</feature>
<dbReference type="PANTHER" id="PTHR44360:SF1">
    <property type="entry name" value="DNAJ HOMOLOG SUBFAMILY B MEMBER 9"/>
    <property type="match status" value="1"/>
</dbReference>
<accession>A0A212JQ09</accession>
<dbReference type="InterPro" id="IPR003646">
    <property type="entry name" value="SH3-like_bac-type"/>
</dbReference>
<dbReference type="GO" id="GO:0051787">
    <property type="term" value="F:misfolded protein binding"/>
    <property type="evidence" value="ECO:0007669"/>
    <property type="project" value="TreeGrafter"/>
</dbReference>